<comment type="caution">
    <text evidence="3">The sequence shown here is derived from an EMBL/GenBank/DDBJ whole genome shotgun (WGS) entry which is preliminary data.</text>
</comment>
<evidence type="ECO:0000256" key="1">
    <source>
        <dbReference type="SAM" id="MobiDB-lite"/>
    </source>
</evidence>
<dbReference type="eggNOG" id="ENOG5031ZV2">
    <property type="taxonomic scope" value="Bacteria"/>
</dbReference>
<keyword evidence="2" id="KW-0732">Signal</keyword>
<feature type="compositionally biased region" description="Low complexity" evidence="1">
    <location>
        <begin position="469"/>
        <end position="483"/>
    </location>
</feature>
<feature type="region of interest" description="Disordered" evidence="1">
    <location>
        <begin position="435"/>
        <end position="500"/>
    </location>
</feature>
<reference evidence="3 4" key="1">
    <citation type="submission" date="2006-06" db="EMBL/GenBank/DDBJ databases">
        <authorList>
            <person name="Moran M.A."/>
            <person name="Ferriera S."/>
            <person name="Johnson J."/>
            <person name="Kravitz S."/>
            <person name="Beeson K."/>
            <person name="Sutton G."/>
            <person name="Rogers Y.-H."/>
            <person name="Friedman R."/>
            <person name="Frazier M."/>
            <person name="Venter J.C."/>
        </authorList>
    </citation>
    <scope>NUCLEOTIDE SEQUENCE [LARGE SCALE GENOMIC DNA]</scope>
    <source>
        <strain evidence="3 4">E-37</strain>
    </source>
</reference>
<evidence type="ECO:0000313" key="4">
    <source>
        <dbReference type="Proteomes" id="UP000005713"/>
    </source>
</evidence>
<evidence type="ECO:0000256" key="2">
    <source>
        <dbReference type="SAM" id="SignalP"/>
    </source>
</evidence>
<evidence type="ECO:0000313" key="3">
    <source>
        <dbReference type="EMBL" id="EBA05754.1"/>
    </source>
</evidence>
<dbReference type="Proteomes" id="UP000005713">
    <property type="component" value="Unassembled WGS sequence"/>
</dbReference>
<evidence type="ECO:0008006" key="5">
    <source>
        <dbReference type="Google" id="ProtNLM"/>
    </source>
</evidence>
<name>A3KAP8_SAGS3</name>
<keyword evidence="4" id="KW-1185">Reference proteome</keyword>
<feature type="chain" id="PRO_5002654561" description="Caspase family p20 domain-containing protein" evidence="2">
    <location>
        <begin position="21"/>
        <end position="500"/>
    </location>
</feature>
<dbReference type="RefSeq" id="WP_005863868.1">
    <property type="nucleotide sequence ID" value="NZ_AAYA01000024.1"/>
</dbReference>
<sequence>MRTAALALTLLGLSAAPLTAQDWQAIVVGQPGPGTDVSLDDALHAGEALKKGGVPLLDVIRDMPRARLTDTLAVMGDVPRLVFFYSGRMPSGSLAMQDGAMPLDTILQSAAGAGTQEMILMLENCSDESPIPSRITVPDAPDGMALMVVASAGPGARCEPGERLSDALRAMSEEQSLTGDLLARLDGMFTVGSVPSPVVMTGAGPQDSGDSLVELLPEDVILLPALDGDFSLGGGESGFEETIGVDEVIEIVLPARVPDIPDMPEIVEDNSPVITFAALPTAQIAALPIVAGLPDPSILVGLIEGVTDASLEVDPQPDAPSTALASFFDDNAEIATSLATLRNMRQNDPEMYSSLLATGAFDPQDDRVLAKVIQSELSRMNCYRGRVDGQYGRRSREGSSSYFDELKKKGLAALDDPAATVDLFRLILGNDDIRCPDPVVARPRTNNPARQQNATRQTQSSPVRQQPAQTVQRNQPVQQQSTPSRQPNFSGARFGSGIGR</sequence>
<gene>
    <name evidence="3" type="ORF">SSE37_03045</name>
</gene>
<accession>A3KAP8</accession>
<dbReference type="AlphaFoldDB" id="A3KAP8"/>
<dbReference type="EMBL" id="AAYA01000024">
    <property type="protein sequence ID" value="EBA05754.1"/>
    <property type="molecule type" value="Genomic_DNA"/>
</dbReference>
<protein>
    <recommendedName>
        <fullName evidence="5">Caspase family p20 domain-containing protein</fullName>
    </recommendedName>
</protein>
<feature type="compositionally biased region" description="Polar residues" evidence="1">
    <location>
        <begin position="444"/>
        <end position="468"/>
    </location>
</feature>
<feature type="signal peptide" evidence="2">
    <location>
        <begin position="1"/>
        <end position="20"/>
    </location>
</feature>
<dbReference type="OrthoDB" id="321999at2"/>
<organism evidence="3 4">
    <name type="scientific">Sagittula stellata (strain ATCC 700073 / DSM 11524 / E-37)</name>
    <dbReference type="NCBI Taxonomy" id="388399"/>
    <lineage>
        <taxon>Bacteria</taxon>
        <taxon>Pseudomonadati</taxon>
        <taxon>Pseudomonadota</taxon>
        <taxon>Alphaproteobacteria</taxon>
        <taxon>Rhodobacterales</taxon>
        <taxon>Roseobacteraceae</taxon>
        <taxon>Sagittula</taxon>
    </lineage>
</organism>
<proteinExistence type="predicted"/>